<proteinExistence type="predicted"/>
<dbReference type="Pfam" id="PF13306">
    <property type="entry name" value="LRR_5"/>
    <property type="match status" value="2"/>
</dbReference>
<organism evidence="1 2">
    <name type="scientific">Capnocytophaga periodontitidis</name>
    <dbReference type="NCBI Taxonomy" id="2795027"/>
    <lineage>
        <taxon>Bacteria</taxon>
        <taxon>Pseudomonadati</taxon>
        <taxon>Bacteroidota</taxon>
        <taxon>Flavobacteriia</taxon>
        <taxon>Flavobacteriales</taxon>
        <taxon>Flavobacteriaceae</taxon>
        <taxon>Capnocytophaga</taxon>
    </lineage>
</organism>
<dbReference type="InterPro" id="IPR032675">
    <property type="entry name" value="LRR_dom_sf"/>
</dbReference>
<dbReference type="InterPro" id="IPR053139">
    <property type="entry name" value="Surface_bspA-like"/>
</dbReference>
<dbReference type="RefSeq" id="WP_198467359.1">
    <property type="nucleotide sequence ID" value="NZ_JAEFDC010000013.1"/>
</dbReference>
<accession>A0ABS0SQN5</accession>
<keyword evidence="2" id="KW-1185">Reference proteome</keyword>
<protein>
    <submittedName>
        <fullName evidence="1">Leucine-rich repeat domain-containing protein</fullName>
    </submittedName>
</protein>
<comment type="caution">
    <text evidence="1">The sequence shown here is derived from an EMBL/GenBank/DDBJ whole genome shotgun (WGS) entry which is preliminary data.</text>
</comment>
<sequence>MMNIDLTNIGIIERDTFRDCTSLKSVSVDDNSSTKVNSKNTIDKKFIKQQCDKGLLENIVLPNSLTAIESNAFSGCKSLESVEIPANVMRVGAEVFINCKNLKTVVFKDNTTGALMGKIVGEAMFLNCTSLKTVLLSNDLQKIEEQAFLDCTALEQIEISENVKEIKDRAFSGCNSLKTIIVKRKIPPKLGGYVFPNLNIDIYVPQGCEKNYQNAKDWSVYASKIQPIS</sequence>
<dbReference type="Proteomes" id="UP000641139">
    <property type="component" value="Unassembled WGS sequence"/>
</dbReference>
<name>A0ABS0SQN5_9FLAO</name>
<dbReference type="PANTHER" id="PTHR45661">
    <property type="entry name" value="SURFACE ANTIGEN"/>
    <property type="match status" value="1"/>
</dbReference>
<dbReference type="SUPFAM" id="SSF52058">
    <property type="entry name" value="L domain-like"/>
    <property type="match status" value="1"/>
</dbReference>
<dbReference type="InterPro" id="IPR026906">
    <property type="entry name" value="LRR_5"/>
</dbReference>
<reference evidence="1 2" key="1">
    <citation type="journal article" date="2021" name="Int. J. Syst. Evol. Microbiol.">
        <title>Capnocytophaga periodontitidis sp. nov., isolated from subgingival plaque of periodontitis patient.</title>
        <authorList>
            <person name="Zhang Y."/>
            <person name="Qiao D."/>
            <person name="Shi W."/>
            <person name="Wu D."/>
            <person name="Cai M."/>
        </authorList>
    </citation>
    <scope>NUCLEOTIDE SEQUENCE [LARGE SCALE GENOMIC DNA]</scope>
    <source>
        <strain evidence="1 2">051621</strain>
    </source>
</reference>
<gene>
    <name evidence="1" type="ORF">I7X30_12105</name>
</gene>
<evidence type="ECO:0000313" key="1">
    <source>
        <dbReference type="EMBL" id="MBI1647792.1"/>
    </source>
</evidence>
<dbReference type="PANTHER" id="PTHR45661:SF3">
    <property type="entry name" value="IG-LIKE DOMAIN-CONTAINING PROTEIN"/>
    <property type="match status" value="1"/>
</dbReference>
<evidence type="ECO:0000313" key="2">
    <source>
        <dbReference type="Proteomes" id="UP000641139"/>
    </source>
</evidence>
<dbReference type="Gene3D" id="3.80.10.10">
    <property type="entry name" value="Ribonuclease Inhibitor"/>
    <property type="match status" value="1"/>
</dbReference>
<dbReference type="EMBL" id="JAEFDC010000013">
    <property type="protein sequence ID" value="MBI1647792.1"/>
    <property type="molecule type" value="Genomic_DNA"/>
</dbReference>